<dbReference type="WBParaSite" id="NBR_0001795301-mRNA-1">
    <property type="protein sequence ID" value="NBR_0001795301-mRNA-1"/>
    <property type="gene ID" value="NBR_0001795301"/>
</dbReference>
<gene>
    <name evidence="1" type="ORF">NBR_LOCUS17954</name>
</gene>
<protein>
    <submittedName>
        <fullName evidence="3">PH domain-containing protein</fullName>
    </submittedName>
</protein>
<dbReference type="Proteomes" id="UP000271162">
    <property type="component" value="Unassembled WGS sequence"/>
</dbReference>
<name>A0A0N4YLG5_NIPBR</name>
<evidence type="ECO:0000313" key="1">
    <source>
        <dbReference type="EMBL" id="VDL81674.1"/>
    </source>
</evidence>
<accession>A0A0N4YLG5</accession>
<keyword evidence="2" id="KW-1185">Reference proteome</keyword>
<dbReference type="AlphaFoldDB" id="A0A0N4YLG5"/>
<sequence>MGGEESAEEEDWRSRLSGIVHAFEKDHSREGYVFSANVQSICLFPEQLTLEFVTVDLLDYYRETTTQRKAVFEFTKVRLP</sequence>
<reference evidence="1 2" key="2">
    <citation type="submission" date="2018-11" db="EMBL/GenBank/DDBJ databases">
        <authorList>
            <consortium name="Pathogen Informatics"/>
        </authorList>
    </citation>
    <scope>NUCLEOTIDE SEQUENCE [LARGE SCALE GENOMIC DNA]</scope>
</reference>
<organism evidence="3">
    <name type="scientific">Nippostrongylus brasiliensis</name>
    <name type="common">Rat hookworm</name>
    <dbReference type="NCBI Taxonomy" id="27835"/>
    <lineage>
        <taxon>Eukaryota</taxon>
        <taxon>Metazoa</taxon>
        <taxon>Ecdysozoa</taxon>
        <taxon>Nematoda</taxon>
        <taxon>Chromadorea</taxon>
        <taxon>Rhabditida</taxon>
        <taxon>Rhabditina</taxon>
        <taxon>Rhabditomorpha</taxon>
        <taxon>Strongyloidea</taxon>
        <taxon>Heligmosomidae</taxon>
        <taxon>Nippostrongylus</taxon>
    </lineage>
</organism>
<reference evidence="3" key="1">
    <citation type="submission" date="2017-02" db="UniProtKB">
        <authorList>
            <consortium name="WormBaseParasite"/>
        </authorList>
    </citation>
    <scope>IDENTIFICATION</scope>
</reference>
<proteinExistence type="predicted"/>
<evidence type="ECO:0000313" key="3">
    <source>
        <dbReference type="WBParaSite" id="NBR_0001795301-mRNA-1"/>
    </source>
</evidence>
<evidence type="ECO:0000313" key="2">
    <source>
        <dbReference type="Proteomes" id="UP000271162"/>
    </source>
</evidence>
<dbReference type="EMBL" id="UYSL01023085">
    <property type="protein sequence ID" value="VDL81674.1"/>
    <property type="molecule type" value="Genomic_DNA"/>
</dbReference>